<dbReference type="EMBL" id="JABAFA010000028">
    <property type="protein sequence ID" value="NMD99381.1"/>
    <property type="molecule type" value="Genomic_DNA"/>
</dbReference>
<evidence type="ECO:0000313" key="2">
    <source>
        <dbReference type="Proteomes" id="UP000543804"/>
    </source>
</evidence>
<evidence type="ECO:0000313" key="1">
    <source>
        <dbReference type="EMBL" id="NMD99381.1"/>
    </source>
</evidence>
<name>A0A848BED7_9FIRM</name>
<proteinExistence type="predicted"/>
<organism evidence="1 2">
    <name type="scientific">Selenomonas bovis</name>
    <dbReference type="NCBI Taxonomy" id="416586"/>
    <lineage>
        <taxon>Bacteria</taxon>
        <taxon>Bacillati</taxon>
        <taxon>Bacillota</taxon>
        <taxon>Negativicutes</taxon>
        <taxon>Selenomonadales</taxon>
        <taxon>Selenomonadaceae</taxon>
        <taxon>Selenomonas</taxon>
    </lineage>
</organism>
<sequence>MPILDRNVKTWRKKDLLAHMTDYKFRQMVKTQRLSRIQHGIYIFSPAKESDNDLVLTQQFYSQAIISMFSAADFHGLTTMIPRSVQITLPSQGARCLEKPKYPRVEYFFAGRNIIDLGCEVHKIDDYPVRIYNRERVVCDMFRYLRRVGQDMAIEVFNNYMRDKKRRNLDKLVDYARQLRVYKYISKYVEVYVG</sequence>
<gene>
    <name evidence="1" type="ORF">HF878_07855</name>
</gene>
<evidence type="ECO:0008006" key="3">
    <source>
        <dbReference type="Google" id="ProtNLM"/>
    </source>
</evidence>
<dbReference type="Proteomes" id="UP000543804">
    <property type="component" value="Unassembled WGS sequence"/>
</dbReference>
<reference evidence="1 2" key="1">
    <citation type="submission" date="2020-04" db="EMBL/GenBank/DDBJ databases">
        <authorList>
            <person name="Hitch T.C.A."/>
            <person name="Wylensek D."/>
            <person name="Clavel T."/>
        </authorList>
    </citation>
    <scope>NUCLEOTIDE SEQUENCE [LARGE SCALE GENOMIC DNA]</scope>
    <source>
        <strain evidence="1 2">PG-130-P53-12</strain>
    </source>
</reference>
<protein>
    <recommendedName>
        <fullName evidence="3">Transcriptional regulator</fullName>
    </recommendedName>
</protein>
<dbReference type="AlphaFoldDB" id="A0A848BED7"/>
<comment type="caution">
    <text evidence="1">The sequence shown here is derived from an EMBL/GenBank/DDBJ whole genome shotgun (WGS) entry which is preliminary data.</text>
</comment>
<dbReference type="RefSeq" id="WP_170077733.1">
    <property type="nucleotide sequence ID" value="NZ_JABAFA010000028.1"/>
</dbReference>
<keyword evidence="2" id="KW-1185">Reference proteome</keyword>
<accession>A0A848BED7</accession>